<reference evidence="2 3" key="1">
    <citation type="submission" date="2020-12" db="EMBL/GenBank/DDBJ databases">
        <authorList>
            <person name="Shan Y."/>
        </authorList>
    </citation>
    <scope>NUCLEOTIDE SEQUENCE [LARGE SCALE GENOMIC DNA]</scope>
    <source>
        <strain evidence="3">csc3.9</strain>
    </source>
</reference>
<evidence type="ECO:0000313" key="3">
    <source>
        <dbReference type="Proteomes" id="UP000596063"/>
    </source>
</evidence>
<dbReference type="EMBL" id="CP066167">
    <property type="protein sequence ID" value="QQD16901.1"/>
    <property type="molecule type" value="Genomic_DNA"/>
</dbReference>
<dbReference type="InterPro" id="IPR029033">
    <property type="entry name" value="His_PPase_superfam"/>
</dbReference>
<dbReference type="SUPFAM" id="SSF53254">
    <property type="entry name" value="Phosphoglycerate mutase-like"/>
    <property type="match status" value="1"/>
</dbReference>
<gene>
    <name evidence="2" type="ORF">I6N98_10945</name>
</gene>
<dbReference type="SMART" id="SM00855">
    <property type="entry name" value="PGAM"/>
    <property type="match status" value="1"/>
</dbReference>
<dbReference type="RefSeq" id="WP_198568403.1">
    <property type="nucleotide sequence ID" value="NZ_CP066167.1"/>
</dbReference>
<evidence type="ECO:0000313" key="2">
    <source>
        <dbReference type="EMBL" id="QQD16901.1"/>
    </source>
</evidence>
<evidence type="ECO:0000256" key="1">
    <source>
        <dbReference type="ARBA" id="ARBA00022801"/>
    </source>
</evidence>
<sequence>MAEIYVVRHGQAAFGTDNYDRLTDVGWEQARLLGEYFRSIGLEFDATFNGTMRRHRETLAGVRDVLPATPSATELPGLNEYDFHALLDLYVPQQGLEVDRSDPRAFYRCLRDVLIAWNRDEIDGVSETWAQFEGRVIDTMEAISQPSGKVLVVTSGGASSAILRRVLGVDVATMVELNLQARNTGISRYFAKKQRFKLNSFNGVPHLEKPQDRHLITYT</sequence>
<proteinExistence type="predicted"/>
<dbReference type="PANTHER" id="PTHR20935:SF0">
    <property type="entry name" value="SERINE_THREONINE-PROTEIN PHOSPHATASE PGAM5, MITOCHONDRIAL"/>
    <property type="match status" value="1"/>
</dbReference>
<protein>
    <submittedName>
        <fullName evidence="2">Histidine phosphatase family protein</fullName>
    </submittedName>
</protein>
<dbReference type="Proteomes" id="UP000596063">
    <property type="component" value="Chromosome"/>
</dbReference>
<dbReference type="InterPro" id="IPR013078">
    <property type="entry name" value="His_Pase_superF_clade-1"/>
</dbReference>
<accession>A0A7T4QY63</accession>
<keyword evidence="3" id="KW-1185">Reference proteome</keyword>
<organism evidence="2 3">
    <name type="scientific">Spongiibacter nanhainus</name>
    <dbReference type="NCBI Taxonomy" id="2794344"/>
    <lineage>
        <taxon>Bacteria</taxon>
        <taxon>Pseudomonadati</taxon>
        <taxon>Pseudomonadota</taxon>
        <taxon>Gammaproteobacteria</taxon>
        <taxon>Cellvibrionales</taxon>
        <taxon>Spongiibacteraceae</taxon>
        <taxon>Spongiibacter</taxon>
    </lineage>
</organism>
<keyword evidence="1" id="KW-0378">Hydrolase</keyword>
<dbReference type="AlphaFoldDB" id="A0A7T4QY63"/>
<dbReference type="KEGG" id="snan:I6N98_10945"/>
<dbReference type="Gene3D" id="3.40.50.1240">
    <property type="entry name" value="Phosphoglycerate mutase-like"/>
    <property type="match status" value="1"/>
</dbReference>
<dbReference type="PANTHER" id="PTHR20935">
    <property type="entry name" value="PHOSPHOGLYCERATE MUTASE-RELATED"/>
    <property type="match status" value="1"/>
</dbReference>
<dbReference type="InterPro" id="IPR051021">
    <property type="entry name" value="Mito_Ser/Thr_phosphatase"/>
</dbReference>
<dbReference type="CDD" id="cd07067">
    <property type="entry name" value="HP_PGM_like"/>
    <property type="match status" value="1"/>
</dbReference>
<dbReference type="Pfam" id="PF00300">
    <property type="entry name" value="His_Phos_1"/>
    <property type="match status" value="1"/>
</dbReference>
<dbReference type="GO" id="GO:0016787">
    <property type="term" value="F:hydrolase activity"/>
    <property type="evidence" value="ECO:0007669"/>
    <property type="project" value="UniProtKB-KW"/>
</dbReference>
<name>A0A7T4QY63_9GAMM</name>